<evidence type="ECO:0000313" key="2">
    <source>
        <dbReference type="Proteomes" id="UP000675664"/>
    </source>
</evidence>
<dbReference type="RefSeq" id="WP_227019164.1">
    <property type="nucleotide sequence ID" value="NZ_JAGSND010000010.1"/>
</dbReference>
<keyword evidence="2" id="KW-1185">Reference proteome</keyword>
<accession>A0A8J7W246</accession>
<organism evidence="1 2">
    <name type="scientific">Sinanaerobacter chloroacetimidivorans</name>
    <dbReference type="NCBI Taxonomy" id="2818044"/>
    <lineage>
        <taxon>Bacteria</taxon>
        <taxon>Bacillati</taxon>
        <taxon>Bacillota</taxon>
        <taxon>Clostridia</taxon>
        <taxon>Peptostreptococcales</taxon>
        <taxon>Anaerovoracaceae</taxon>
        <taxon>Sinanaerobacter</taxon>
    </lineage>
</organism>
<reference evidence="1" key="1">
    <citation type="submission" date="2021-04" db="EMBL/GenBank/DDBJ databases">
        <title>Sinoanaerobacter chloroacetimidivorans sp. nov., an obligate anaerobic bacterium isolated from anaerobic sludge.</title>
        <authorList>
            <person name="Bao Y."/>
        </authorList>
    </citation>
    <scope>NUCLEOTIDE SEQUENCE</scope>
    <source>
        <strain evidence="1">BAD-6</strain>
    </source>
</reference>
<dbReference type="InterPro" id="IPR036390">
    <property type="entry name" value="WH_DNA-bd_sf"/>
</dbReference>
<sequence length="127" mass="14974">METIIINARLILLELVKKNQDVNAKKLMEQVSLGQEQTELALQFLVEHGLSKFKIEGKFEYKTVSITPIGRDIAEEWRNEDRWQLVIQVCKQLDNFSYRILPKVLEKIIDADIDKHIYRQKGTLQYE</sequence>
<dbReference type="AlphaFoldDB" id="A0A8J7W246"/>
<gene>
    <name evidence="1" type="ORF">KCX82_14160</name>
</gene>
<dbReference type="Proteomes" id="UP000675664">
    <property type="component" value="Unassembled WGS sequence"/>
</dbReference>
<reference evidence="1" key="2">
    <citation type="submission" date="2021-04" db="EMBL/GenBank/DDBJ databases">
        <authorList>
            <person name="Liu J."/>
        </authorList>
    </citation>
    <scope>NUCLEOTIDE SEQUENCE</scope>
    <source>
        <strain evidence="1">BAD-6</strain>
    </source>
</reference>
<dbReference type="InterPro" id="IPR036388">
    <property type="entry name" value="WH-like_DNA-bd_sf"/>
</dbReference>
<comment type="caution">
    <text evidence="1">The sequence shown here is derived from an EMBL/GenBank/DDBJ whole genome shotgun (WGS) entry which is preliminary data.</text>
</comment>
<protein>
    <submittedName>
        <fullName evidence="1">Uncharacterized protein</fullName>
    </submittedName>
</protein>
<evidence type="ECO:0000313" key="1">
    <source>
        <dbReference type="EMBL" id="MBR0599029.1"/>
    </source>
</evidence>
<dbReference type="Gene3D" id="1.10.10.10">
    <property type="entry name" value="Winged helix-like DNA-binding domain superfamily/Winged helix DNA-binding domain"/>
    <property type="match status" value="1"/>
</dbReference>
<dbReference type="SUPFAM" id="SSF46785">
    <property type="entry name" value="Winged helix' DNA-binding domain"/>
    <property type="match status" value="1"/>
</dbReference>
<dbReference type="EMBL" id="JAGSND010000010">
    <property type="protein sequence ID" value="MBR0599029.1"/>
    <property type="molecule type" value="Genomic_DNA"/>
</dbReference>
<proteinExistence type="predicted"/>
<name>A0A8J7W246_9FIRM</name>